<keyword evidence="5" id="KW-1185">Reference proteome</keyword>
<dbReference type="InterPro" id="IPR015943">
    <property type="entry name" value="WD40/YVTN_repeat-like_dom_sf"/>
</dbReference>
<dbReference type="Proteomes" id="UP000292262">
    <property type="component" value="Unassembled WGS sequence"/>
</dbReference>
<dbReference type="Gene3D" id="2.60.120.260">
    <property type="entry name" value="Galactose-binding domain-like"/>
    <property type="match status" value="1"/>
</dbReference>
<feature type="chain" id="PRO_5020346530" evidence="2">
    <location>
        <begin position="19"/>
        <end position="1114"/>
    </location>
</feature>
<dbReference type="InterPro" id="IPR052025">
    <property type="entry name" value="Xyloglucanase_GH74"/>
</dbReference>
<dbReference type="PANTHER" id="PTHR43739:SF5">
    <property type="entry name" value="EXO-ALPHA-SIALIDASE"/>
    <property type="match status" value="1"/>
</dbReference>
<protein>
    <submittedName>
        <fullName evidence="4">Putative secreted protein (Por secretion system target)</fullName>
    </submittedName>
</protein>
<keyword evidence="1 2" id="KW-0732">Signal</keyword>
<comment type="caution">
    <text evidence="4">The sequence shown here is derived from an EMBL/GenBank/DDBJ whole genome shotgun (WGS) entry which is preliminary data.</text>
</comment>
<dbReference type="Pfam" id="PF20773">
    <property type="entry name" value="InhA-like_MAM"/>
    <property type="match status" value="1"/>
</dbReference>
<dbReference type="Gene3D" id="2.60.40.10">
    <property type="entry name" value="Immunoglobulins"/>
    <property type="match status" value="1"/>
</dbReference>
<dbReference type="CDD" id="cd15482">
    <property type="entry name" value="Sialidase_non-viral"/>
    <property type="match status" value="1"/>
</dbReference>
<dbReference type="EMBL" id="SGXE01000001">
    <property type="protein sequence ID" value="RZT00020.1"/>
    <property type="molecule type" value="Genomic_DNA"/>
</dbReference>
<evidence type="ECO:0000313" key="5">
    <source>
        <dbReference type="Proteomes" id="UP000292262"/>
    </source>
</evidence>
<organism evidence="4 5">
    <name type="scientific">Aquimarina brevivitae</name>
    <dbReference type="NCBI Taxonomy" id="323412"/>
    <lineage>
        <taxon>Bacteria</taxon>
        <taxon>Pseudomonadati</taxon>
        <taxon>Bacteroidota</taxon>
        <taxon>Flavobacteriia</taxon>
        <taxon>Flavobacteriales</taxon>
        <taxon>Flavobacteriaceae</taxon>
        <taxon>Aquimarina</taxon>
    </lineage>
</organism>
<dbReference type="GO" id="GO:0010411">
    <property type="term" value="P:xyloglucan metabolic process"/>
    <property type="evidence" value="ECO:0007669"/>
    <property type="project" value="TreeGrafter"/>
</dbReference>
<dbReference type="Pfam" id="PF18962">
    <property type="entry name" value="Por_Secre_tail"/>
    <property type="match status" value="1"/>
</dbReference>
<reference evidence="4 5" key="1">
    <citation type="submission" date="2019-02" db="EMBL/GenBank/DDBJ databases">
        <title>Genomic Encyclopedia of Type Strains, Phase IV (KMG-IV): sequencing the most valuable type-strain genomes for metagenomic binning, comparative biology and taxonomic classification.</title>
        <authorList>
            <person name="Goeker M."/>
        </authorList>
    </citation>
    <scope>NUCLEOTIDE SEQUENCE [LARGE SCALE GENOMIC DNA]</scope>
    <source>
        <strain evidence="4 5">DSM 17196</strain>
    </source>
</reference>
<evidence type="ECO:0000256" key="2">
    <source>
        <dbReference type="SAM" id="SignalP"/>
    </source>
</evidence>
<evidence type="ECO:0000259" key="3">
    <source>
        <dbReference type="Pfam" id="PF18962"/>
    </source>
</evidence>
<feature type="domain" description="Secretion system C-terminal sorting" evidence="3">
    <location>
        <begin position="1040"/>
        <end position="1110"/>
    </location>
</feature>
<proteinExistence type="predicted"/>
<dbReference type="RefSeq" id="WP_130285825.1">
    <property type="nucleotide sequence ID" value="NZ_SGXE01000001.1"/>
</dbReference>
<dbReference type="Gene3D" id="2.130.10.10">
    <property type="entry name" value="YVTN repeat-like/Quinoprotein amine dehydrogenase"/>
    <property type="match status" value="5"/>
</dbReference>
<dbReference type="OrthoDB" id="9757947at2"/>
<dbReference type="InterPro" id="IPR013783">
    <property type="entry name" value="Ig-like_fold"/>
</dbReference>
<dbReference type="AlphaFoldDB" id="A0A4V2F7J3"/>
<evidence type="ECO:0000256" key="1">
    <source>
        <dbReference type="ARBA" id="ARBA00022729"/>
    </source>
</evidence>
<dbReference type="InterPro" id="IPR026444">
    <property type="entry name" value="Secre_tail"/>
</dbReference>
<dbReference type="SUPFAM" id="SSF110296">
    <property type="entry name" value="Oligoxyloglucan reducing end-specific cellobiohydrolase"/>
    <property type="match status" value="2"/>
</dbReference>
<name>A0A4V2F7J3_9FLAO</name>
<feature type="signal peptide" evidence="2">
    <location>
        <begin position="1"/>
        <end position="18"/>
    </location>
</feature>
<evidence type="ECO:0000313" key="4">
    <source>
        <dbReference type="EMBL" id="RZT00020.1"/>
    </source>
</evidence>
<gene>
    <name evidence="4" type="ORF">EV197_1250</name>
</gene>
<dbReference type="NCBIfam" id="TIGR04183">
    <property type="entry name" value="Por_Secre_tail"/>
    <property type="match status" value="1"/>
</dbReference>
<accession>A0A4V2F7J3</accession>
<sequence length="1114" mass="122779">MKKLLLLLCMFSTAVALAQYNPNAPWMKTLENKNNKPLKFEEIVDAFNTYWKDKDHTKKGSGYKPFKRWEAYWKHFVKEDGTLPTPQELYATLEQKRALEAKLVDQSNWQSLGPYAHTNTGSWSSGQGRVNVITVDPNNQNVIYVGAPAGGIWKSTDAGTTWTPLSDELLQIGVSAIAIDNRDSNVIYIGTGDDDGADSYSIGVLKSTDGGLTWNSTNLTFRDNSSFINEVYLDPTNQDKVFVSSNRGFYKSTDGGANFTVTLNQDLDDIKLKPGDSNVIYAATNTDVFVSIDNGDSFQLADTGLPSISSRLVLAVSADAPNNVYVLSAASDRSFQGIFKSINSGGSYSRLDDGSLDLFDGSTQAWYDLALEVSDVNSDQIYLGTVDVFRSIDGGVNFEKWNSWSNPSGSTYTHADIHMIREFNGNLFFGTDGGIYELPAGLASTVDLTEGLAIGQFYRISVSNQTSNNIMGGLQDNGGYAYSDNNWKNYYGADGMDTAIDPNDPNKYYGFVQNGGGLYFSNDAGVSLAGSINGPEQGNWITPLIMNKEGELYAGYTRLYKLESGQFQVVSQNLLDNIDGIAVDPIDSDNMYVFINRVLRKSVDRGATFTVAHTFNGNITSLAVSSTNNEVVYVTTTTNVYKSVNGGVDFEDITFNLPFDTKLVVKHQGLHPDNPIFVGTSLGVYRLDETQNTWETFANNLPNTAVRDIEINELDGNITIATYGRGVWRSDIPEVQAGVDMAMLSGGIGQSQTFVCGNVTPRVTLQNNGTATITDFIVRYDLNNASVVEQSWSGSLAPNENVDVVFPTITLDEIGQQTLSFSVEAVNDAFVVNNSRTANFFVNKSADLDVFDFESQDQEFVVQGGLWERGIPTGTLLNAASSGQNVYATNLSGNYSDQTRSYLVSRCYDLSAIENPVLKFDMAFDIELDWDFVNVEYTLDGGTTWQILGQFGDPSWYNSETLPGNNCRNCPGAQWTGADTTLKEYSYDLVSLTNETSFIFRFNFVSDQSVNNEGVVIDDVRIEGNSLSIDDFENQIAFVVYPNPSKDIFNIQWRNASTVKYSVYDITGKLVLKKDDLDLSDQETQIDLSSFTKGVYFLKIALDSKESNVKLLKR</sequence>
<dbReference type="PANTHER" id="PTHR43739">
    <property type="entry name" value="XYLOGLUCANASE (EUROFUNG)"/>
    <property type="match status" value="1"/>
</dbReference>